<dbReference type="STRING" id="281687.A0A2Q4SP26"/>
<organism evidence="4 5">
    <name type="scientific">Caenorhabditis japonica</name>
    <dbReference type="NCBI Taxonomy" id="281687"/>
    <lineage>
        <taxon>Eukaryota</taxon>
        <taxon>Metazoa</taxon>
        <taxon>Ecdysozoa</taxon>
        <taxon>Nematoda</taxon>
        <taxon>Chromadorea</taxon>
        <taxon>Rhabditida</taxon>
        <taxon>Rhabditina</taxon>
        <taxon>Rhabditomorpha</taxon>
        <taxon>Rhabditoidea</taxon>
        <taxon>Rhabditidae</taxon>
        <taxon>Peloderinae</taxon>
        <taxon>Caenorhabditis</taxon>
    </lineage>
</organism>
<accession>A0A2Q4SP26</accession>
<keyword evidence="2" id="KW-0378">Hydrolase</keyword>
<dbReference type="Pfam" id="PF19283">
    <property type="entry name" value="APEH_N"/>
    <property type="match status" value="1"/>
</dbReference>
<dbReference type="Proteomes" id="UP000005237">
    <property type="component" value="Unassembled WGS sequence"/>
</dbReference>
<sequence>TAARSWSSDSKRLILSNGWCSKLELISIDITSGDVEKLTNHGQCHGTWILFDVSDDEVLAVVSAPNRPPNVLLGRLPEQGDAEKMVWVRIDEARAIEKRRHLIDFSWEIVQIERDGAVYEAILMTPNAGANLPLVVNPHGGPHGASFAM</sequence>
<reference evidence="4" key="2">
    <citation type="submission" date="2022-06" db="UniProtKB">
        <authorList>
            <consortium name="EnsemblMetazoa"/>
        </authorList>
    </citation>
    <scope>IDENTIFICATION</scope>
    <source>
        <strain evidence="4">DF5081</strain>
    </source>
</reference>
<dbReference type="EnsemblMetazoa" id="CJA34728.1">
    <property type="protein sequence ID" value="CJA34728.1"/>
    <property type="gene ID" value="WBGene00210575"/>
</dbReference>
<comment type="similarity">
    <text evidence="1">Belongs to the peptidase S9C family.</text>
</comment>
<dbReference type="InParanoid" id="A0A2Q4SP26"/>
<protein>
    <recommendedName>
        <fullName evidence="3">Acylamino-acid-releasing enzyme N-terminal domain-containing protein</fullName>
    </recommendedName>
</protein>
<name>A0A2Q4SP26_CAEJA</name>
<keyword evidence="5" id="KW-1185">Reference proteome</keyword>
<dbReference type="InterPro" id="IPR045550">
    <property type="entry name" value="AARE_N"/>
</dbReference>
<reference evidence="5" key="1">
    <citation type="submission" date="2010-08" db="EMBL/GenBank/DDBJ databases">
        <authorList>
            <consortium name="Caenorhabditis japonica Sequencing Consortium"/>
            <person name="Wilson R.K."/>
        </authorList>
    </citation>
    <scope>NUCLEOTIDE SEQUENCE [LARGE SCALE GENOMIC DNA]</scope>
    <source>
        <strain evidence="5">DF5081</strain>
    </source>
</reference>
<dbReference type="GO" id="GO:0004252">
    <property type="term" value="F:serine-type endopeptidase activity"/>
    <property type="evidence" value="ECO:0007669"/>
    <property type="project" value="TreeGrafter"/>
</dbReference>
<evidence type="ECO:0000256" key="2">
    <source>
        <dbReference type="ARBA" id="ARBA00022801"/>
    </source>
</evidence>
<dbReference type="PANTHER" id="PTHR42776:SF4">
    <property type="entry name" value="ACYLAMINO-ACID-RELEASING ENZYME"/>
    <property type="match status" value="1"/>
</dbReference>
<proteinExistence type="inferred from homology"/>
<evidence type="ECO:0000313" key="4">
    <source>
        <dbReference type="EnsemblMetazoa" id="CJA34728.1"/>
    </source>
</evidence>
<dbReference type="PANTHER" id="PTHR42776">
    <property type="entry name" value="SERINE PEPTIDASE S9 FAMILY MEMBER"/>
    <property type="match status" value="1"/>
</dbReference>
<dbReference type="AlphaFoldDB" id="A0A2Q4SP26"/>
<dbReference type="EnsemblMetazoa" id="CJA33634.1">
    <property type="protein sequence ID" value="CJA33634.1"/>
    <property type="gene ID" value="WBGene00209481"/>
</dbReference>
<evidence type="ECO:0000256" key="1">
    <source>
        <dbReference type="ARBA" id="ARBA00010040"/>
    </source>
</evidence>
<evidence type="ECO:0000259" key="3">
    <source>
        <dbReference type="Pfam" id="PF19283"/>
    </source>
</evidence>
<evidence type="ECO:0000313" key="5">
    <source>
        <dbReference type="Proteomes" id="UP000005237"/>
    </source>
</evidence>
<feature type="domain" description="Acylamino-acid-releasing enzyme N-terminal" evidence="3">
    <location>
        <begin position="5"/>
        <end position="92"/>
    </location>
</feature>